<evidence type="ECO:0000256" key="4">
    <source>
        <dbReference type="ARBA" id="ARBA00022679"/>
    </source>
</evidence>
<dbReference type="InterPro" id="IPR011495">
    <property type="entry name" value="Sig_transdc_His_kin_sub2_dim/P"/>
</dbReference>
<keyword evidence="7" id="KW-0067">ATP-binding</keyword>
<dbReference type="Pfam" id="PF13185">
    <property type="entry name" value="GAF_2"/>
    <property type="match status" value="1"/>
</dbReference>
<dbReference type="Gene3D" id="3.30.450.40">
    <property type="match status" value="1"/>
</dbReference>
<dbReference type="InterPro" id="IPR027417">
    <property type="entry name" value="P-loop_NTPase"/>
</dbReference>
<evidence type="ECO:0000313" key="12">
    <source>
        <dbReference type="Proteomes" id="UP000034166"/>
    </source>
</evidence>
<dbReference type="PROSITE" id="PS50893">
    <property type="entry name" value="ABC_TRANSPORTER_2"/>
    <property type="match status" value="1"/>
</dbReference>
<dbReference type="EMBL" id="LAYY01000005">
    <property type="protein sequence ID" value="KKK38925.1"/>
    <property type="molecule type" value="Genomic_DNA"/>
</dbReference>
<dbReference type="GO" id="GO:0016887">
    <property type="term" value="F:ATP hydrolysis activity"/>
    <property type="evidence" value="ECO:0007669"/>
    <property type="project" value="InterPro"/>
</dbReference>
<keyword evidence="8" id="KW-0902">Two-component regulatory system</keyword>
<feature type="domain" description="ABC transporter" evidence="10">
    <location>
        <begin position="4"/>
        <end position="239"/>
    </location>
</feature>
<keyword evidence="3" id="KW-0597">Phosphoprotein</keyword>
<dbReference type="InterPro" id="IPR005467">
    <property type="entry name" value="His_kinase_dom"/>
</dbReference>
<reference evidence="11 12" key="1">
    <citation type="submission" date="2015-04" db="EMBL/GenBank/DDBJ databases">
        <title>Taxonomic description and genome sequence of Bacillus campisalis sp. nov., a novel member of the genus Bacillus isolated from solar saltern.</title>
        <authorList>
            <person name="Mathan Kumar R."/>
            <person name="Kaur G."/>
            <person name="Kumar A."/>
            <person name="Singh N.K."/>
            <person name="Kaur N."/>
            <person name="Kumar N."/>
            <person name="Mayilraj S."/>
        </authorList>
    </citation>
    <scope>NUCLEOTIDE SEQUENCE [LARGE SCALE GENOMIC DNA]</scope>
    <source>
        <strain evidence="11 12">SA2-6</strain>
    </source>
</reference>
<evidence type="ECO:0000313" key="11">
    <source>
        <dbReference type="EMBL" id="KKK38925.1"/>
    </source>
</evidence>
<comment type="catalytic activity">
    <reaction evidence="1">
        <text>ATP + protein L-histidine = ADP + protein N-phospho-L-histidine.</text>
        <dbReference type="EC" id="2.7.13.3"/>
    </reaction>
</comment>
<gene>
    <name evidence="11" type="ORF">WQ57_06140</name>
</gene>
<dbReference type="Pfam" id="PF02518">
    <property type="entry name" value="HATPase_c"/>
    <property type="match status" value="1"/>
</dbReference>
<keyword evidence="6" id="KW-0418">Kinase</keyword>
<protein>
    <recommendedName>
        <fullName evidence="2">histidine kinase</fullName>
        <ecNumber evidence="2">2.7.13.3</ecNumber>
    </recommendedName>
</protein>
<dbReference type="InterPro" id="IPR003018">
    <property type="entry name" value="GAF"/>
</dbReference>
<dbReference type="SMART" id="SM00065">
    <property type="entry name" value="GAF"/>
    <property type="match status" value="1"/>
</dbReference>
<dbReference type="PANTHER" id="PTHR41523">
    <property type="entry name" value="TWO-COMPONENT SYSTEM SENSOR PROTEIN"/>
    <property type="match status" value="1"/>
</dbReference>
<dbReference type="PANTHER" id="PTHR41523:SF8">
    <property type="entry name" value="ETHYLENE RESPONSE SENSOR PROTEIN"/>
    <property type="match status" value="1"/>
</dbReference>
<evidence type="ECO:0000256" key="6">
    <source>
        <dbReference type="ARBA" id="ARBA00022777"/>
    </source>
</evidence>
<dbReference type="InterPro" id="IPR003439">
    <property type="entry name" value="ABC_transporter-like_ATP-bd"/>
</dbReference>
<evidence type="ECO:0000256" key="1">
    <source>
        <dbReference type="ARBA" id="ARBA00000085"/>
    </source>
</evidence>
<evidence type="ECO:0000259" key="9">
    <source>
        <dbReference type="PROSITE" id="PS50109"/>
    </source>
</evidence>
<evidence type="ECO:0000256" key="7">
    <source>
        <dbReference type="ARBA" id="ARBA00022840"/>
    </source>
</evidence>
<dbReference type="EC" id="2.7.13.3" evidence="2"/>
<comment type="caution">
    <text evidence="11">The sequence shown here is derived from an EMBL/GenBank/DDBJ whole genome shotgun (WGS) entry which is preliminary data.</text>
</comment>
<sequence>MSNFIFECRNLTNNSPDGFLKNINFNLGYSEIHAFIIKNSSEQKIFIESIMNLLNNSHPKGEILLKNQVLNENKARKVAILHQKPLLIDHFTVAENLHLSNLPKRDFIPFINWGKIKGSSKKILDDLNLDIDSRSKVCNLSDEDKRLVYITSVLLQNPEVIVMHEPMEGLSPAKASKIYRAFKQYKEDNGSIVYITKQWEDALKLADRISILSNGMIIDEMPAEEAKSDPQRLLMKIEDYNFKDNGRYTDHDQKSILDTVFKAAEFLTSEYELKDVLLLLAKEVTRIMNADGCSIKLIDEFTWSIIDDIEFKNNKEIHAQLTKEAILKIAKENDIYYTNEKDKEFKSLFEKSVNVKTVICIPVLIRSQVTGIIQLSYETLYVYSKEESKYLSALARHAAIAIEDTRLLGRSALLQESHHRIKNNLQSIVGILSLQKEFKKNSSDQSIDELLDSVINRIKSIASVHNLLSKDKLGRSIINVKQIIESIIQIMNDNPKIGINLDLDDIFIPYSKATSIALIINELVTNCFKHAFTDTDSGIINIQCKRMADYILLSVRDNGKGFRKDFDINKIDSLGLTILKGLTSSDFQGEMDIHTEKEGSAIEIKIPTEGIFLHR</sequence>
<dbReference type="Pfam" id="PF07568">
    <property type="entry name" value="HisKA_2"/>
    <property type="match status" value="1"/>
</dbReference>
<evidence type="ECO:0000256" key="5">
    <source>
        <dbReference type="ARBA" id="ARBA00022741"/>
    </source>
</evidence>
<dbReference type="GO" id="GO:0005524">
    <property type="term" value="F:ATP binding"/>
    <property type="evidence" value="ECO:0007669"/>
    <property type="project" value="UniProtKB-KW"/>
</dbReference>
<dbReference type="SUPFAM" id="SSF55874">
    <property type="entry name" value="ATPase domain of HSP90 chaperone/DNA topoisomerase II/histidine kinase"/>
    <property type="match status" value="1"/>
</dbReference>
<dbReference type="InterPro" id="IPR029016">
    <property type="entry name" value="GAF-like_dom_sf"/>
</dbReference>
<evidence type="ECO:0000259" key="10">
    <source>
        <dbReference type="PROSITE" id="PS50893"/>
    </source>
</evidence>
<dbReference type="SUPFAM" id="SSF52540">
    <property type="entry name" value="P-loop containing nucleoside triphosphate hydrolases"/>
    <property type="match status" value="1"/>
</dbReference>
<dbReference type="PATRIC" id="fig|1408103.3.peg.1383"/>
<accession>A0A0M2T278</accession>
<dbReference type="GO" id="GO:0000160">
    <property type="term" value="P:phosphorelay signal transduction system"/>
    <property type="evidence" value="ECO:0007669"/>
    <property type="project" value="UniProtKB-KW"/>
</dbReference>
<proteinExistence type="predicted"/>
<dbReference type="GO" id="GO:0004673">
    <property type="term" value="F:protein histidine kinase activity"/>
    <property type="evidence" value="ECO:0007669"/>
    <property type="project" value="UniProtKB-EC"/>
</dbReference>
<dbReference type="Proteomes" id="UP000034166">
    <property type="component" value="Unassembled WGS sequence"/>
</dbReference>
<dbReference type="AlphaFoldDB" id="A0A0M2T278"/>
<dbReference type="Pfam" id="PF00005">
    <property type="entry name" value="ABC_tran"/>
    <property type="match status" value="1"/>
</dbReference>
<dbReference type="InterPro" id="IPR003594">
    <property type="entry name" value="HATPase_dom"/>
</dbReference>
<organism evidence="11 12">
    <name type="scientific">Mesobacillus campisalis</name>
    <dbReference type="NCBI Taxonomy" id="1408103"/>
    <lineage>
        <taxon>Bacteria</taxon>
        <taxon>Bacillati</taxon>
        <taxon>Bacillota</taxon>
        <taxon>Bacilli</taxon>
        <taxon>Bacillales</taxon>
        <taxon>Bacillaceae</taxon>
        <taxon>Mesobacillus</taxon>
    </lineage>
</organism>
<evidence type="ECO:0000256" key="2">
    <source>
        <dbReference type="ARBA" id="ARBA00012438"/>
    </source>
</evidence>
<keyword evidence="4" id="KW-0808">Transferase</keyword>
<evidence type="ECO:0000256" key="8">
    <source>
        <dbReference type="ARBA" id="ARBA00023012"/>
    </source>
</evidence>
<dbReference type="SUPFAM" id="SSF55781">
    <property type="entry name" value="GAF domain-like"/>
    <property type="match status" value="1"/>
</dbReference>
<dbReference type="PROSITE" id="PS50109">
    <property type="entry name" value="HIS_KIN"/>
    <property type="match status" value="1"/>
</dbReference>
<dbReference type="InterPro" id="IPR036890">
    <property type="entry name" value="HATPase_C_sf"/>
</dbReference>
<dbReference type="Gene3D" id="3.30.565.10">
    <property type="entry name" value="Histidine kinase-like ATPase, C-terminal domain"/>
    <property type="match status" value="1"/>
</dbReference>
<keyword evidence="5" id="KW-0547">Nucleotide-binding</keyword>
<name>A0A0M2T278_9BACI</name>
<feature type="domain" description="Histidine kinase" evidence="9">
    <location>
        <begin position="416"/>
        <end position="610"/>
    </location>
</feature>
<evidence type="ECO:0000256" key="3">
    <source>
        <dbReference type="ARBA" id="ARBA00022553"/>
    </source>
</evidence>
<keyword evidence="12" id="KW-1185">Reference proteome</keyword>
<dbReference type="Gene3D" id="3.40.50.300">
    <property type="entry name" value="P-loop containing nucleotide triphosphate hydrolases"/>
    <property type="match status" value="1"/>
</dbReference>